<dbReference type="AlphaFoldDB" id="A0A7S1M1L5"/>
<sequence length="635" mass="67244">MAQPHFAPPAKSEAPLFPAAFISFASGISVSPGESTPSLCPSGGANNAHPQQQHPRRRSSSSSTPALGLPSAPAHRDAADAGGARFLNDDVVEIICAFLPFALAHQRPALWAVAHVSRQFRRCALQHGISALGLRQLATSPRSSLVIPAYHHHGRAASSAALPPALMPPDGAAAPQPRLTDVELPLVLAELEGSAQQRNDPPLTAGMRGLQRQFGVGGGATSIAPKGPSLWLAFALRTLAEVVRTAAVPIRFLLQLYVPSAYFAPPFGVLQTLRRAFTSSGLLSMPPTTAQFSPGTEKPPIVVDAICTPIGSPVTGADHAPALLELVSDRARAVPVLRTLRLPDTDDTFPLSALLTPIKNTLRAVDLSFSASSGVTDAVLLLPRLECLRLVSCEVGGLPYVEERGMLPPPAMRELYLSLNDVRLDDCRLICSCMHATLEVLDLNGCAVPFSDGDDVLAWPQWPMARLRRLDLGGNFELADRNLRAMIGTRCAACHALASTPVCPSCEGIVESPGSATSLYPSLQQLGLTQCDGLTSAAPIVEWMRRAVTRFPLPTIARNARTFSTSSGLDDVPSSPLFLPLVSGEQPKPPPLTLVCRGTFAQHHDAAMAEIRAVASELAGRGLVVEFADDLPDTS</sequence>
<reference evidence="2" key="1">
    <citation type="submission" date="2021-01" db="EMBL/GenBank/DDBJ databases">
        <authorList>
            <person name="Corre E."/>
            <person name="Pelletier E."/>
            <person name="Niang G."/>
            <person name="Scheremetjew M."/>
            <person name="Finn R."/>
            <person name="Kale V."/>
            <person name="Holt S."/>
            <person name="Cochrane G."/>
            <person name="Meng A."/>
            <person name="Brown T."/>
            <person name="Cohen L."/>
        </authorList>
    </citation>
    <scope>NUCLEOTIDE SEQUENCE</scope>
    <source>
        <strain evidence="2">CCAP 1951/1</strain>
    </source>
</reference>
<organism evidence="2">
    <name type="scientific">Neobodo designis</name>
    <name type="common">Flagellated protozoan</name>
    <name type="synonym">Bodo designis</name>
    <dbReference type="NCBI Taxonomy" id="312471"/>
    <lineage>
        <taxon>Eukaryota</taxon>
        <taxon>Discoba</taxon>
        <taxon>Euglenozoa</taxon>
        <taxon>Kinetoplastea</taxon>
        <taxon>Metakinetoplastina</taxon>
        <taxon>Neobodonida</taxon>
        <taxon>Neobodo</taxon>
    </lineage>
</organism>
<name>A0A7S1M1L5_NEODS</name>
<dbReference type="SUPFAM" id="SSF52047">
    <property type="entry name" value="RNI-like"/>
    <property type="match status" value="1"/>
</dbReference>
<feature type="region of interest" description="Disordered" evidence="1">
    <location>
        <begin position="35"/>
        <end position="76"/>
    </location>
</feature>
<dbReference type="InterPro" id="IPR032675">
    <property type="entry name" value="LRR_dom_sf"/>
</dbReference>
<proteinExistence type="predicted"/>
<evidence type="ECO:0000313" key="2">
    <source>
        <dbReference type="EMBL" id="CAD9119445.1"/>
    </source>
</evidence>
<protein>
    <submittedName>
        <fullName evidence="2">Uncharacterized protein</fullName>
    </submittedName>
</protein>
<evidence type="ECO:0000256" key="1">
    <source>
        <dbReference type="SAM" id="MobiDB-lite"/>
    </source>
</evidence>
<dbReference type="EMBL" id="HBGF01024958">
    <property type="protein sequence ID" value="CAD9119445.1"/>
    <property type="molecule type" value="Transcribed_RNA"/>
</dbReference>
<accession>A0A7S1M1L5</accession>
<feature type="compositionally biased region" description="Polar residues" evidence="1">
    <location>
        <begin position="35"/>
        <end position="53"/>
    </location>
</feature>
<gene>
    <name evidence="2" type="ORF">NDES1114_LOCUS16546</name>
</gene>
<dbReference type="Gene3D" id="3.80.10.10">
    <property type="entry name" value="Ribonuclease Inhibitor"/>
    <property type="match status" value="1"/>
</dbReference>